<organism evidence="2 3">
    <name type="scientific">Tilletia controversa</name>
    <name type="common">dwarf bunt fungus</name>
    <dbReference type="NCBI Taxonomy" id="13291"/>
    <lineage>
        <taxon>Eukaryota</taxon>
        <taxon>Fungi</taxon>
        <taxon>Dikarya</taxon>
        <taxon>Basidiomycota</taxon>
        <taxon>Ustilaginomycotina</taxon>
        <taxon>Exobasidiomycetes</taxon>
        <taxon>Tilletiales</taxon>
        <taxon>Tilletiaceae</taxon>
        <taxon>Tilletia</taxon>
    </lineage>
</organism>
<dbReference type="Proteomes" id="UP000077684">
    <property type="component" value="Unassembled WGS sequence"/>
</dbReference>
<evidence type="ECO:0000313" key="3">
    <source>
        <dbReference type="Proteomes" id="UP000077684"/>
    </source>
</evidence>
<feature type="non-terminal residue" evidence="2">
    <location>
        <position position="150"/>
    </location>
</feature>
<evidence type="ECO:0000256" key="1">
    <source>
        <dbReference type="SAM" id="MobiDB-lite"/>
    </source>
</evidence>
<sequence>MITITPLAGPSARVVREDSADAPTNGDGTSGALVISSTGEAHPSSPVQKTVPPAPSSEAADVDAAHEREPPKVSAYLLQIDDIRVLVDCGSTEDFVFPAQEGLGEGKGRAKAEAGDAMETEEDDADADEEKKKQVQRVTELIGPLDEILE</sequence>
<reference evidence="2" key="2">
    <citation type="journal article" date="2019" name="IMA Fungus">
        <title>Genome sequencing and comparison of five Tilletia species to identify candidate genes for the detection of regulated species infecting wheat.</title>
        <authorList>
            <person name="Nguyen H.D.T."/>
            <person name="Sultana T."/>
            <person name="Kesanakurti P."/>
            <person name="Hambleton S."/>
        </authorList>
    </citation>
    <scope>NUCLEOTIDE SEQUENCE</scope>
    <source>
        <strain evidence="2">DAOMC 236426</strain>
    </source>
</reference>
<feature type="region of interest" description="Disordered" evidence="1">
    <location>
        <begin position="1"/>
        <end position="69"/>
    </location>
</feature>
<protein>
    <submittedName>
        <fullName evidence="2">Uncharacterized protein</fullName>
    </submittedName>
</protein>
<feature type="compositionally biased region" description="Basic and acidic residues" evidence="1">
    <location>
        <begin position="104"/>
        <end position="114"/>
    </location>
</feature>
<keyword evidence="3" id="KW-1185">Reference proteome</keyword>
<dbReference type="EMBL" id="LWDE02000971">
    <property type="protein sequence ID" value="KAE8243080.1"/>
    <property type="molecule type" value="Genomic_DNA"/>
</dbReference>
<feature type="region of interest" description="Disordered" evidence="1">
    <location>
        <begin position="103"/>
        <end position="137"/>
    </location>
</feature>
<proteinExistence type="predicted"/>
<dbReference type="AlphaFoldDB" id="A0A8X7MPX4"/>
<comment type="caution">
    <text evidence="2">The sequence shown here is derived from an EMBL/GenBank/DDBJ whole genome shotgun (WGS) entry which is preliminary data.</text>
</comment>
<gene>
    <name evidence="2" type="ORF">A4X06_0g6563</name>
</gene>
<feature type="compositionally biased region" description="Acidic residues" evidence="1">
    <location>
        <begin position="116"/>
        <end position="128"/>
    </location>
</feature>
<name>A0A8X7MPX4_9BASI</name>
<accession>A0A8X7MPX4</accession>
<reference evidence="2" key="1">
    <citation type="submission" date="2016-04" db="EMBL/GenBank/DDBJ databases">
        <authorList>
            <person name="Nguyen H.D."/>
            <person name="Samba Siva P."/>
            <person name="Cullis J."/>
            <person name="Levesque C.A."/>
            <person name="Hambleton S."/>
        </authorList>
    </citation>
    <scope>NUCLEOTIDE SEQUENCE</scope>
    <source>
        <strain evidence="2">DAOMC 236426</strain>
    </source>
</reference>
<evidence type="ECO:0000313" key="2">
    <source>
        <dbReference type="EMBL" id="KAE8243080.1"/>
    </source>
</evidence>